<evidence type="ECO:0000313" key="2">
    <source>
        <dbReference type="EMBL" id="KON87354.1"/>
    </source>
</evidence>
<organism evidence="2 3">
    <name type="scientific">Sporosarcina globispora</name>
    <name type="common">Bacillus globisporus</name>
    <dbReference type="NCBI Taxonomy" id="1459"/>
    <lineage>
        <taxon>Bacteria</taxon>
        <taxon>Bacillati</taxon>
        <taxon>Bacillota</taxon>
        <taxon>Bacilli</taxon>
        <taxon>Bacillales</taxon>
        <taxon>Caryophanaceae</taxon>
        <taxon>Sporosarcina</taxon>
    </lineage>
</organism>
<gene>
    <name evidence="2" type="ORF">AF332_11305</name>
</gene>
<dbReference type="Proteomes" id="UP000037109">
    <property type="component" value="Unassembled WGS sequence"/>
</dbReference>
<name>A0A0M0GBY4_SPOGL</name>
<proteinExistence type="predicted"/>
<sequence>MAKKDFSISFSNCTISLEDNEIVEYPTKKNDEEIKTYTLSDIIEQLQGEDRRFSITIKESVNLTPSVQE</sequence>
<dbReference type="PATRIC" id="fig|1459.3.peg.2415"/>
<dbReference type="STRING" id="1459.AF332_11305"/>
<reference evidence="3" key="1">
    <citation type="submission" date="2015-07" db="EMBL/GenBank/DDBJ databases">
        <title>Fjat-10036 dsm4.</title>
        <authorList>
            <person name="Liu B."/>
            <person name="Wang J."/>
            <person name="Zhu Y."/>
            <person name="Liu G."/>
            <person name="Chen Q."/>
            <person name="Chen Z."/>
            <person name="Lan J."/>
            <person name="Che J."/>
            <person name="Ge C."/>
            <person name="Shi H."/>
            <person name="Pan Z."/>
            <person name="Liu X."/>
        </authorList>
    </citation>
    <scope>NUCLEOTIDE SEQUENCE [LARGE SCALE GENOMIC DNA]</scope>
    <source>
        <strain evidence="3">DSM 4</strain>
    </source>
</reference>
<dbReference type="InterPro" id="IPR018600">
    <property type="entry name" value="Phage_SP-beta_YonK"/>
</dbReference>
<dbReference type="Pfam" id="PF09642">
    <property type="entry name" value="YonK"/>
    <property type="match status" value="1"/>
</dbReference>
<comment type="caution">
    <text evidence="2">The sequence shown here is derived from an EMBL/GenBank/DDBJ whole genome shotgun (WGS) entry which is preliminary data.</text>
</comment>
<accession>A0A0M0GBY4</accession>
<dbReference type="AlphaFoldDB" id="A0A0M0GBY4"/>
<protein>
    <recommendedName>
        <fullName evidence="1">Bacillus phage SPbeta YonK domain-containing protein</fullName>
    </recommendedName>
</protein>
<dbReference type="EMBL" id="LGUF01000007">
    <property type="protein sequence ID" value="KON87354.1"/>
    <property type="molecule type" value="Genomic_DNA"/>
</dbReference>
<dbReference type="RefSeq" id="WP_053434698.1">
    <property type="nucleotide sequence ID" value="NZ_LGUF01000007.1"/>
</dbReference>
<evidence type="ECO:0000313" key="3">
    <source>
        <dbReference type="Proteomes" id="UP000037109"/>
    </source>
</evidence>
<feature type="domain" description="Bacillus phage SPbeta YonK" evidence="1">
    <location>
        <begin position="1"/>
        <end position="65"/>
    </location>
</feature>
<evidence type="ECO:0000259" key="1">
    <source>
        <dbReference type="Pfam" id="PF09642"/>
    </source>
</evidence>
<keyword evidence="3" id="KW-1185">Reference proteome</keyword>